<name>A0A653I8V2_9BACL</name>
<organism evidence="2 3">
    <name type="scientific">Exiguobacterium oxidotolerans</name>
    <dbReference type="NCBI Taxonomy" id="223958"/>
    <lineage>
        <taxon>Bacteria</taxon>
        <taxon>Bacillati</taxon>
        <taxon>Bacillota</taxon>
        <taxon>Bacilli</taxon>
        <taxon>Bacillales</taxon>
        <taxon>Bacillales Family XII. Incertae Sedis</taxon>
        <taxon>Exiguobacterium</taxon>
    </lineage>
</organism>
<keyword evidence="1" id="KW-1133">Transmembrane helix</keyword>
<evidence type="ECO:0000256" key="1">
    <source>
        <dbReference type="SAM" id="Phobius"/>
    </source>
</evidence>
<dbReference type="EMBL" id="CABWKQ010000019">
    <property type="protein sequence ID" value="VWX35607.1"/>
    <property type="molecule type" value="Genomic_DNA"/>
</dbReference>
<dbReference type="Proteomes" id="UP000439752">
    <property type="component" value="Unassembled WGS sequence"/>
</dbReference>
<proteinExistence type="predicted"/>
<accession>A0A653I8V2</accession>
<protein>
    <recommendedName>
        <fullName evidence="4">DUF4352 domain-containing protein</fullName>
    </recommendedName>
</protein>
<keyword evidence="1" id="KW-0472">Membrane</keyword>
<sequence>MKTFLFYLMTAALVVIILAKFMVPLLGFFEADEPKPQTDRTSLRLTEAQLKQFDREDRIGVSYEMAGLSLKTLAVKRMDATRQTPLLLVNVQKEKVLQVSGEANRLLAITVKIKNQSADSIEIAPKLGEYETDGRIVTIADQFNALSGTYQSGEERIGIVFIPTKETKIRPGRLNLFYTTASGDKQLRIALNERAD</sequence>
<dbReference type="RefSeq" id="WP_159173331.1">
    <property type="nucleotide sequence ID" value="NZ_LR732312.1"/>
</dbReference>
<gene>
    <name evidence="2" type="ORF">EXIGUO9Y_260052</name>
</gene>
<keyword evidence="3" id="KW-1185">Reference proteome</keyword>
<dbReference type="AlphaFoldDB" id="A0A653I8V2"/>
<feature type="transmembrane region" description="Helical" evidence="1">
    <location>
        <begin position="6"/>
        <end position="29"/>
    </location>
</feature>
<evidence type="ECO:0000313" key="2">
    <source>
        <dbReference type="EMBL" id="VWX35607.1"/>
    </source>
</evidence>
<reference evidence="2 3" key="1">
    <citation type="submission" date="2019-10" db="EMBL/GenBank/DDBJ databases">
        <authorList>
            <person name="Karimi E."/>
        </authorList>
    </citation>
    <scope>NUCLEOTIDE SEQUENCE [LARGE SCALE GENOMIC DNA]</scope>
    <source>
        <strain evidence="2">Exiguobacterium sp. 9Y</strain>
    </source>
</reference>
<evidence type="ECO:0008006" key="4">
    <source>
        <dbReference type="Google" id="ProtNLM"/>
    </source>
</evidence>
<keyword evidence="1" id="KW-0812">Transmembrane</keyword>
<evidence type="ECO:0000313" key="3">
    <source>
        <dbReference type="Proteomes" id="UP000439752"/>
    </source>
</evidence>